<evidence type="ECO:0000256" key="4">
    <source>
        <dbReference type="SAM" id="MobiDB-lite"/>
    </source>
</evidence>
<comment type="caution">
    <text evidence="6">The sequence shown here is derived from an EMBL/GenBank/DDBJ whole genome shotgun (WGS) entry which is preliminary data.</text>
</comment>
<feature type="domain" description="RanBP2-type" evidence="5">
    <location>
        <begin position="113"/>
        <end position="132"/>
    </location>
</feature>
<feature type="region of interest" description="Disordered" evidence="4">
    <location>
        <begin position="327"/>
        <end position="373"/>
    </location>
</feature>
<dbReference type="AlphaFoldDB" id="A0A9Q5HUI8"/>
<dbReference type="Gene3D" id="4.10.1060.10">
    <property type="entry name" value="Zinc finger, RanBP2-type"/>
    <property type="match status" value="1"/>
</dbReference>
<dbReference type="Proteomes" id="UP000757232">
    <property type="component" value="Unassembled WGS sequence"/>
</dbReference>
<name>A0A9Q5HUI8_SANBA</name>
<evidence type="ECO:0000256" key="1">
    <source>
        <dbReference type="ARBA" id="ARBA00022723"/>
    </source>
</evidence>
<dbReference type="PROSITE" id="PS01358">
    <property type="entry name" value="ZF_RANBP2_1"/>
    <property type="match status" value="1"/>
</dbReference>
<feature type="compositionally biased region" description="Polar residues" evidence="4">
    <location>
        <begin position="9"/>
        <end position="28"/>
    </location>
</feature>
<keyword evidence="7" id="KW-1185">Reference proteome</keyword>
<feature type="region of interest" description="Disordered" evidence="4">
    <location>
        <begin position="1"/>
        <end position="28"/>
    </location>
</feature>
<accession>A0A9Q5HUI8</accession>
<keyword evidence="1" id="KW-0479">Metal-binding</keyword>
<dbReference type="InterPro" id="IPR001876">
    <property type="entry name" value="Znf_RanBP2"/>
</dbReference>
<organism evidence="6 7">
    <name type="scientific">Sanghuangporus baumii</name>
    <name type="common">Phellinus baumii</name>
    <dbReference type="NCBI Taxonomy" id="108892"/>
    <lineage>
        <taxon>Eukaryota</taxon>
        <taxon>Fungi</taxon>
        <taxon>Dikarya</taxon>
        <taxon>Basidiomycota</taxon>
        <taxon>Agaricomycotina</taxon>
        <taxon>Agaricomycetes</taxon>
        <taxon>Hymenochaetales</taxon>
        <taxon>Hymenochaetaceae</taxon>
        <taxon>Sanghuangporus</taxon>
    </lineage>
</organism>
<evidence type="ECO:0000313" key="7">
    <source>
        <dbReference type="Proteomes" id="UP000757232"/>
    </source>
</evidence>
<reference evidence="6" key="1">
    <citation type="submission" date="2016-06" db="EMBL/GenBank/DDBJ databases">
        <title>Draft Genome sequence of the fungus Inonotus baumii.</title>
        <authorList>
            <person name="Zhu H."/>
            <person name="Lin W."/>
        </authorList>
    </citation>
    <scope>NUCLEOTIDE SEQUENCE</scope>
    <source>
        <strain evidence="6">821</strain>
    </source>
</reference>
<sequence>MSPRFASPMNIQSRTQSLPQHQQQEPLMKTQFQTQAQEQTHPLLTPSGRAFAVGGEVQNISPDPLAPCVMFWPDNEPLPEPGQIRPASLSNVPQPPIMNTGNKGPIERQPGDWVCRKCQYLNWRRRKVCQTCFPYAEGNGDSVSATMHAERLALLAAVYGQTHPQVTNSQAQASQEFSGRMSSNTNTLQAPFHTASSQISSTASKSPGLSSLPNYPFNAPPSSLRSQVPCVPAHLHRTPIPSLSISTSVMNSHSSGGMCQPLSAHRIPATTEKSLGTGNIVYQTPPSPVVMRPPASISSPLALTRDCASPQTASSAGPSLPSFIKQEVQQRRTASRPFINPLSTTNNGPRSPASLSPASSTSADLPFDDHEAPSKPVGVIGSGRNATFYALPHDASSGSSMGSSSSLTLAGGGSIWSLERDENKAWNNGVLNTVEALKGMTL</sequence>
<dbReference type="InterPro" id="IPR036443">
    <property type="entry name" value="Znf_RanBP2_sf"/>
</dbReference>
<evidence type="ECO:0000256" key="2">
    <source>
        <dbReference type="ARBA" id="ARBA00022771"/>
    </source>
</evidence>
<dbReference type="EMBL" id="LNZH02000205">
    <property type="protein sequence ID" value="OCB86062.1"/>
    <property type="molecule type" value="Genomic_DNA"/>
</dbReference>
<dbReference type="GO" id="GO:0008270">
    <property type="term" value="F:zinc ion binding"/>
    <property type="evidence" value="ECO:0007669"/>
    <property type="project" value="UniProtKB-KW"/>
</dbReference>
<feature type="region of interest" description="Disordered" evidence="4">
    <location>
        <begin position="302"/>
        <end position="321"/>
    </location>
</feature>
<evidence type="ECO:0000259" key="5">
    <source>
        <dbReference type="PROSITE" id="PS01358"/>
    </source>
</evidence>
<proteinExistence type="predicted"/>
<keyword evidence="2" id="KW-0863">Zinc-finger</keyword>
<evidence type="ECO:0000256" key="3">
    <source>
        <dbReference type="ARBA" id="ARBA00022833"/>
    </source>
</evidence>
<gene>
    <name evidence="6" type="ORF">A7U60_g6960</name>
</gene>
<feature type="compositionally biased region" description="Low complexity" evidence="4">
    <location>
        <begin position="349"/>
        <end position="363"/>
    </location>
</feature>
<keyword evidence="3" id="KW-0862">Zinc</keyword>
<protein>
    <recommendedName>
        <fullName evidence="5">RanBP2-type domain-containing protein</fullName>
    </recommendedName>
</protein>
<dbReference type="OrthoDB" id="448399at2759"/>
<dbReference type="SUPFAM" id="SSF90209">
    <property type="entry name" value="Ran binding protein zinc finger-like"/>
    <property type="match status" value="1"/>
</dbReference>
<evidence type="ECO:0000313" key="6">
    <source>
        <dbReference type="EMBL" id="OCB86062.1"/>
    </source>
</evidence>